<proteinExistence type="predicted"/>
<keyword evidence="7" id="KW-0472">Membrane</keyword>
<feature type="domain" description="Cadherin" evidence="8">
    <location>
        <begin position="119"/>
        <end position="228"/>
    </location>
</feature>
<evidence type="ECO:0000313" key="10">
    <source>
        <dbReference type="Proteomes" id="UP000574761"/>
    </source>
</evidence>
<dbReference type="GO" id="GO:0005509">
    <property type="term" value="F:calcium ion binding"/>
    <property type="evidence" value="ECO:0007669"/>
    <property type="project" value="InterPro"/>
</dbReference>
<dbReference type="Proteomes" id="UP000574761">
    <property type="component" value="Unassembled WGS sequence"/>
</dbReference>
<evidence type="ECO:0000256" key="2">
    <source>
        <dbReference type="ARBA" id="ARBA00022692"/>
    </source>
</evidence>
<dbReference type="GO" id="GO:0016342">
    <property type="term" value="C:catenin complex"/>
    <property type="evidence" value="ECO:0007669"/>
    <property type="project" value="TreeGrafter"/>
</dbReference>
<evidence type="ECO:0000256" key="4">
    <source>
        <dbReference type="ARBA" id="ARBA00022737"/>
    </source>
</evidence>
<keyword evidence="6" id="KW-1133">Transmembrane helix</keyword>
<protein>
    <recommendedName>
        <fullName evidence="8">Cadherin domain-containing protein</fullName>
    </recommendedName>
</protein>
<keyword evidence="4" id="KW-0677">Repeat</keyword>
<evidence type="ECO:0000256" key="3">
    <source>
        <dbReference type="ARBA" id="ARBA00022729"/>
    </source>
</evidence>
<dbReference type="PRINTS" id="PR00205">
    <property type="entry name" value="CADHERIN"/>
</dbReference>
<sequence length="1571" mass="161665">MQYTFEGFTIEVDDTIFKQEVTTGTALANIWITPDASLGTLDYWYATISYLGDTAAFSSKIDTDTNESRVQLRALADIDFGDVSDFQIAFTINYAADGGVEQSTSQTSFDVSVTETGELEYLSNTTVSESARSGFEFGTLLATDADGNELTYTLPSGEGDNGMFMLKTHADGSIGVVIRSPLDFEGASAVNGVYDLVLDVDNGSGPVRQTISIQSTDDPFTVSSAPTGKTYMSVVENVEVGTEIGYVKELLNDLSFVPTSAVLTDDAGGLFSLTQRVVDGITRYYLTVNGALDYEADALHSVTIEATDAGGVVHEKTFEVHVVDAAEAGDTARGTITIDANTALAGANGGFNWNTYLDSVYSKVTDSLPDGVTFGPTTASQYTYTFSDGSKVWLTGSELAYWWADSNSAANTGEDVHVVGGTVQGLAFGNGSGTEVSITGLDFYNDSSLMNRLYGEANVVAGTFMHGPNSSTPAEIEFVKALLSAYAQNFIGSSGADTYAGTFFGDTISGNDGDDVLAGGAGDDTIDGGAGTDTAIYTGNQADYTIVKNANGTLKITDNRTGVVTDGVDTLKGIEKLQFADQTIDAENGAPTALKLTSHIIPSVENIAVAENSAAGTIVGNLSATDPEGGALIYSLTDDADGLFVIDGNVLKLAKPLGDYETASQKSYEVTVAVTDEAGKVTSKTFTIQHADAYDAPEGTLTIDASGTPGGIDFANFIGQYFAGLSGGAFTFYGGATDNTPYGPQNVSGEQIAFNYKEGGVGAADRVMLQGTDLAYDSLHSGSAFGHGISGSLDSLTFGQWVTGVTTGTAGTGDAGLLTGLAEQLKISGFDLDVGVGSGHVAQLNLIYAIYSAAQTGNAAGIYSALSNYAQKFIGSAGNDTFAGSAFGDTIGGGAGDDTLAGSGGNDTIDGGAGIDTAVYSGNKSNYTIVRNNNGTWTVTDNRSGSADGTDTVKNVENLQFADQTTELQPEQPKGTITVDASGSNGIDLEAFLRGGFLAGSGAGGGFPVFDNGAAFEGEEMFIGYGSDATSKYVLAHGDLGYNFGTHTVAGEIGTIEYGTRGGGTYDSNGYFTGGNALLKITGLQFANAVPGNATEEAEIELNGEVHNFSVAHMYGETAPLSRLDLYADQLDEYAQHFIGSTGNDIYVGTRFDDTIESKGGNDLFDGGAGTDTVVFTGSRTGYTIDENNNGTFSITNIASGATTLVDGVEFARFSGKLVDLETGDETGTGDAPTNIALSASSVKESAAVGATVATLSATDADSTKFTYSLVNDAGGAFAISGNKLVVGKGLDYETAKNHAIRVKVTDEAGNSFEKAFTIGVQNVNEAPAGVAISKSSVAENAKVGTVVGTLSAKDPEGGAVSYSLSSNPGGIFKIVDNKLQLAKAVDYETAKSHAVTVVAKDASGNATSKALSIKVTNVDEAPTSLSLSKTTVAETAKAGTTIGKLSAKDPEGGAVTYSLSSNPGGLFKLSGNTLQLAKGVDYEKAKSHSVTVVATDVGGKTTSKSFSIGVTNVNEAPTSIALSKATIAENSKVGTTIGTFSAKDPEGKALAYKLTDTAGGLFKLSGTKLL</sequence>
<evidence type="ECO:0000313" key="9">
    <source>
        <dbReference type="EMBL" id="MBB3979177.1"/>
    </source>
</evidence>
<keyword evidence="5" id="KW-0106">Calcium</keyword>
<dbReference type="SMART" id="SM00736">
    <property type="entry name" value="CADG"/>
    <property type="match status" value="2"/>
</dbReference>
<dbReference type="GO" id="GO:0007156">
    <property type="term" value="P:homophilic cell adhesion via plasma membrane adhesion molecules"/>
    <property type="evidence" value="ECO:0007669"/>
    <property type="project" value="InterPro"/>
</dbReference>
<feature type="domain" description="Cadherin" evidence="8">
    <location>
        <begin position="1242"/>
        <end position="1330"/>
    </location>
</feature>
<dbReference type="Pfam" id="PF00028">
    <property type="entry name" value="Cadherin"/>
    <property type="match status" value="3"/>
</dbReference>
<dbReference type="CDD" id="cd11304">
    <property type="entry name" value="Cadherin_repeat"/>
    <property type="match status" value="6"/>
</dbReference>
<evidence type="ECO:0000256" key="5">
    <source>
        <dbReference type="ARBA" id="ARBA00022837"/>
    </source>
</evidence>
<keyword evidence="2" id="KW-0812">Transmembrane</keyword>
<keyword evidence="3" id="KW-0732">Signal</keyword>
<dbReference type="Gene3D" id="2.150.10.10">
    <property type="entry name" value="Serralysin-like metalloprotease, C-terminal"/>
    <property type="match status" value="2"/>
</dbReference>
<dbReference type="PANTHER" id="PTHR24027:SF422">
    <property type="entry name" value="CADHERIN DOMAIN-CONTAINING PROTEIN"/>
    <property type="match status" value="1"/>
</dbReference>
<dbReference type="PRINTS" id="PR00313">
    <property type="entry name" value="CABNDNGRPT"/>
</dbReference>
<dbReference type="GO" id="GO:0008013">
    <property type="term" value="F:beta-catenin binding"/>
    <property type="evidence" value="ECO:0007669"/>
    <property type="project" value="TreeGrafter"/>
</dbReference>
<dbReference type="PROSITE" id="PS00330">
    <property type="entry name" value="HEMOLYSIN_CALCIUM"/>
    <property type="match status" value="3"/>
</dbReference>
<feature type="domain" description="Cadherin" evidence="8">
    <location>
        <begin position="1337"/>
        <end position="1425"/>
    </location>
</feature>
<keyword evidence="10" id="KW-1185">Reference proteome</keyword>
<dbReference type="InterPro" id="IPR015919">
    <property type="entry name" value="Cadherin-like_sf"/>
</dbReference>
<dbReference type="SUPFAM" id="SSF49313">
    <property type="entry name" value="Cadherin-like"/>
    <property type="match status" value="6"/>
</dbReference>
<evidence type="ECO:0000256" key="1">
    <source>
        <dbReference type="ARBA" id="ARBA00004167"/>
    </source>
</evidence>
<gene>
    <name evidence="9" type="ORF">GGQ64_004413</name>
</gene>
<organism evidence="9 10">
    <name type="scientific">Mycoplana azooxidifex</name>
    <dbReference type="NCBI Taxonomy" id="1636188"/>
    <lineage>
        <taxon>Bacteria</taxon>
        <taxon>Pseudomonadati</taxon>
        <taxon>Pseudomonadota</taxon>
        <taxon>Alphaproteobacteria</taxon>
        <taxon>Hyphomicrobiales</taxon>
        <taxon>Rhizobiaceae</taxon>
        <taxon>Mycoplana</taxon>
    </lineage>
</organism>
<dbReference type="SUPFAM" id="SSF51120">
    <property type="entry name" value="beta-Roll"/>
    <property type="match status" value="3"/>
</dbReference>
<dbReference type="PANTHER" id="PTHR24027">
    <property type="entry name" value="CADHERIN-23"/>
    <property type="match status" value="1"/>
</dbReference>
<feature type="domain" description="Cadherin" evidence="8">
    <location>
        <begin position="601"/>
        <end position="699"/>
    </location>
</feature>
<dbReference type="SMART" id="SM00112">
    <property type="entry name" value="CA"/>
    <property type="match status" value="6"/>
</dbReference>
<dbReference type="InterPro" id="IPR001343">
    <property type="entry name" value="Hemolysn_Ca-bd"/>
</dbReference>
<feature type="non-terminal residue" evidence="9">
    <location>
        <position position="1571"/>
    </location>
</feature>
<dbReference type="InterPro" id="IPR018511">
    <property type="entry name" value="Hemolysin-typ_Ca-bd_CS"/>
</dbReference>
<dbReference type="EMBL" id="JACIEE010000009">
    <property type="protein sequence ID" value="MBB3979177.1"/>
    <property type="molecule type" value="Genomic_DNA"/>
</dbReference>
<comment type="subcellular location">
    <subcellularLocation>
        <location evidence="1">Membrane</location>
        <topology evidence="1">Single-pass membrane protein</topology>
    </subcellularLocation>
</comment>
<evidence type="ECO:0000256" key="6">
    <source>
        <dbReference type="ARBA" id="ARBA00022989"/>
    </source>
</evidence>
<dbReference type="InterPro" id="IPR006644">
    <property type="entry name" value="Cadg"/>
</dbReference>
<dbReference type="RefSeq" id="WP_183807417.1">
    <property type="nucleotide sequence ID" value="NZ_JACIEE010000009.1"/>
</dbReference>
<dbReference type="GO" id="GO:0045296">
    <property type="term" value="F:cadherin binding"/>
    <property type="evidence" value="ECO:0007669"/>
    <property type="project" value="TreeGrafter"/>
</dbReference>
<dbReference type="InterPro" id="IPR011049">
    <property type="entry name" value="Serralysin-like_metalloprot_C"/>
</dbReference>
<dbReference type="Pfam" id="PF00353">
    <property type="entry name" value="HemolysinCabind"/>
    <property type="match status" value="3"/>
</dbReference>
<dbReference type="Gene3D" id="2.60.40.60">
    <property type="entry name" value="Cadherins"/>
    <property type="match status" value="6"/>
</dbReference>
<evidence type="ECO:0000256" key="7">
    <source>
        <dbReference type="ARBA" id="ARBA00023136"/>
    </source>
</evidence>
<feature type="domain" description="Cadherin" evidence="8">
    <location>
        <begin position="1425"/>
        <end position="1520"/>
    </location>
</feature>
<comment type="caution">
    <text evidence="9">The sequence shown here is derived from an EMBL/GenBank/DDBJ whole genome shotgun (WGS) entry which is preliminary data.</text>
</comment>
<accession>A0A7W6DAL7</accession>
<dbReference type="InterPro" id="IPR039808">
    <property type="entry name" value="Cadherin"/>
</dbReference>
<dbReference type="GO" id="GO:0016477">
    <property type="term" value="P:cell migration"/>
    <property type="evidence" value="ECO:0007669"/>
    <property type="project" value="TreeGrafter"/>
</dbReference>
<evidence type="ECO:0000259" key="8">
    <source>
        <dbReference type="PROSITE" id="PS50268"/>
    </source>
</evidence>
<dbReference type="PROSITE" id="PS50268">
    <property type="entry name" value="CADHERIN_2"/>
    <property type="match status" value="5"/>
</dbReference>
<name>A0A7W6DAL7_9HYPH</name>
<reference evidence="9 10" key="1">
    <citation type="submission" date="2020-08" db="EMBL/GenBank/DDBJ databases">
        <title>Genomic Encyclopedia of Type Strains, Phase IV (KMG-IV): sequencing the most valuable type-strain genomes for metagenomic binning, comparative biology and taxonomic classification.</title>
        <authorList>
            <person name="Goeker M."/>
        </authorList>
    </citation>
    <scope>NUCLEOTIDE SEQUENCE [LARGE SCALE GENOMIC DNA]</scope>
    <source>
        <strain evidence="9 10">DSM 100211</strain>
    </source>
</reference>
<dbReference type="InterPro" id="IPR002126">
    <property type="entry name" value="Cadherin-like_dom"/>
</dbReference>